<dbReference type="GO" id="GO:0003676">
    <property type="term" value="F:nucleic acid binding"/>
    <property type="evidence" value="ECO:0007669"/>
    <property type="project" value="InterPro"/>
</dbReference>
<evidence type="ECO:0000313" key="3">
    <source>
        <dbReference type="Proteomes" id="UP001187471"/>
    </source>
</evidence>
<dbReference type="AlphaFoldDB" id="A0AA88RAB7"/>
<dbReference type="SUPFAM" id="SSF54928">
    <property type="entry name" value="RNA-binding domain, RBD"/>
    <property type="match status" value="1"/>
</dbReference>
<accession>A0AA88RAB7</accession>
<dbReference type="EMBL" id="JAVXUO010001887">
    <property type="protein sequence ID" value="KAK2978275.1"/>
    <property type="molecule type" value="Genomic_DNA"/>
</dbReference>
<sequence>MNSHSRKSLMKLLDKHCSLDNEGAKQLRDDQQQQQQTVSAFDFIYLPMDFRTGYNRGYAFVNFTNPRAVWKFYEAFNDRAWYSLDVESPKTIHIVSAKIQGKEALVSHFDKSVFFCKSDEFLPVCFSPPRDGASGEDQAVTITTIGKRITTITPCTNRGVSLSPDSSKTVQES</sequence>
<evidence type="ECO:0000259" key="1">
    <source>
        <dbReference type="Pfam" id="PF04059"/>
    </source>
</evidence>
<dbReference type="Gene3D" id="3.30.70.330">
    <property type="match status" value="1"/>
</dbReference>
<dbReference type="InterPro" id="IPR007201">
    <property type="entry name" value="Mei2-like_Rrm_C"/>
</dbReference>
<name>A0AA88RAB7_9ASTE</name>
<protein>
    <recommendedName>
        <fullName evidence="1">Mei2-like C-terminal RNA recognition motif domain-containing protein</fullName>
    </recommendedName>
</protein>
<dbReference type="InterPro" id="IPR012677">
    <property type="entry name" value="Nucleotide-bd_a/b_plait_sf"/>
</dbReference>
<dbReference type="Pfam" id="PF04059">
    <property type="entry name" value="RRM_2"/>
    <property type="match status" value="1"/>
</dbReference>
<feature type="domain" description="Mei2-like C-terminal RNA recognition motif" evidence="1">
    <location>
        <begin position="35"/>
        <end position="109"/>
    </location>
</feature>
<evidence type="ECO:0000313" key="2">
    <source>
        <dbReference type="EMBL" id="KAK2978275.1"/>
    </source>
</evidence>
<comment type="caution">
    <text evidence="2">The sequence shown here is derived from an EMBL/GenBank/DDBJ whole genome shotgun (WGS) entry which is preliminary data.</text>
</comment>
<reference evidence="2" key="1">
    <citation type="submission" date="2022-12" db="EMBL/GenBank/DDBJ databases">
        <title>Draft genome assemblies for two species of Escallonia (Escalloniales).</title>
        <authorList>
            <person name="Chanderbali A."/>
            <person name="Dervinis C."/>
            <person name="Anghel I."/>
            <person name="Soltis D."/>
            <person name="Soltis P."/>
            <person name="Zapata F."/>
        </authorList>
    </citation>
    <scope>NUCLEOTIDE SEQUENCE</scope>
    <source>
        <strain evidence="2">UCBG92.1500</strain>
        <tissue evidence="2">Leaf</tissue>
    </source>
</reference>
<organism evidence="2 3">
    <name type="scientific">Escallonia rubra</name>
    <dbReference type="NCBI Taxonomy" id="112253"/>
    <lineage>
        <taxon>Eukaryota</taxon>
        <taxon>Viridiplantae</taxon>
        <taxon>Streptophyta</taxon>
        <taxon>Embryophyta</taxon>
        <taxon>Tracheophyta</taxon>
        <taxon>Spermatophyta</taxon>
        <taxon>Magnoliopsida</taxon>
        <taxon>eudicotyledons</taxon>
        <taxon>Gunneridae</taxon>
        <taxon>Pentapetalae</taxon>
        <taxon>asterids</taxon>
        <taxon>campanulids</taxon>
        <taxon>Escalloniales</taxon>
        <taxon>Escalloniaceae</taxon>
        <taxon>Escallonia</taxon>
    </lineage>
</organism>
<gene>
    <name evidence="2" type="ORF">RJ640_017126</name>
</gene>
<dbReference type="InterPro" id="IPR035979">
    <property type="entry name" value="RBD_domain_sf"/>
</dbReference>
<proteinExistence type="predicted"/>
<dbReference type="Proteomes" id="UP001187471">
    <property type="component" value="Unassembled WGS sequence"/>
</dbReference>
<keyword evidence="3" id="KW-1185">Reference proteome</keyword>